<keyword evidence="3" id="KW-0493">Microtubule</keyword>
<dbReference type="GO" id="GO:0007023">
    <property type="term" value="P:post-chaperonin tubulin folding pathway"/>
    <property type="evidence" value="ECO:0007669"/>
    <property type="project" value="UniProtKB-UniRule"/>
</dbReference>
<dbReference type="EMBL" id="KF006331">
    <property type="protein sequence ID" value="AHG99262.1"/>
    <property type="molecule type" value="Genomic_DNA"/>
</dbReference>
<dbReference type="GO" id="GO:0007021">
    <property type="term" value="P:tubulin complex assembly"/>
    <property type="evidence" value="ECO:0007669"/>
    <property type="project" value="UniProtKB-UniRule"/>
</dbReference>
<dbReference type="InterPro" id="IPR004226">
    <property type="entry name" value="TBCA"/>
</dbReference>
<dbReference type="GO" id="GO:0005874">
    <property type="term" value="C:microtubule"/>
    <property type="evidence" value="ECO:0007669"/>
    <property type="project" value="UniProtKB-KW"/>
</dbReference>
<organism evidence="4">
    <name type="scientific">Euplotes focardii</name>
    <dbReference type="NCBI Taxonomy" id="36767"/>
    <lineage>
        <taxon>Eukaryota</taxon>
        <taxon>Sar</taxon>
        <taxon>Alveolata</taxon>
        <taxon>Ciliophora</taxon>
        <taxon>Intramacronucleata</taxon>
        <taxon>Spirotrichea</taxon>
        <taxon>Hypotrichia</taxon>
        <taxon>Euplotida</taxon>
        <taxon>Euplotidae</taxon>
        <taxon>Euplotes</taxon>
    </lineage>
</organism>
<reference evidence="4" key="1">
    <citation type="submission" date="2013-05" db="EMBL/GenBank/DDBJ databases">
        <title>Protein folding in the cold: the special case of a beta-tubulin isotype from the Antarctic psychrophilic ciliate Euplotes focardii.</title>
        <authorList>
            <person name="Chiappori F."/>
            <person name="Milanesi L."/>
            <person name="Melki R."/>
            <person name="Pucciarelli S."/>
            <person name="Sparvoli D."/>
            <person name="Miceli C."/>
        </authorList>
    </citation>
    <scope>NUCLEOTIDE SEQUENCE</scope>
</reference>
<dbReference type="PANTHER" id="PTHR21500:SF0">
    <property type="entry name" value="TUBULIN-SPECIFIC CHAPERONE A"/>
    <property type="match status" value="1"/>
</dbReference>
<dbReference type="GO" id="GO:0005829">
    <property type="term" value="C:cytosol"/>
    <property type="evidence" value="ECO:0007669"/>
    <property type="project" value="TreeGrafter"/>
</dbReference>
<dbReference type="SUPFAM" id="SSF46988">
    <property type="entry name" value="Tubulin chaperone cofactor A"/>
    <property type="match status" value="1"/>
</dbReference>
<dbReference type="AlphaFoldDB" id="A0A067YRT9"/>
<proteinExistence type="inferred from homology"/>
<dbReference type="PANTHER" id="PTHR21500">
    <property type="entry name" value="TUBULIN-SPECIFIC CHAPERONE A"/>
    <property type="match status" value="1"/>
</dbReference>
<dbReference type="Pfam" id="PF02970">
    <property type="entry name" value="TBCA"/>
    <property type="match status" value="1"/>
</dbReference>
<dbReference type="Gene3D" id="1.20.58.90">
    <property type="match status" value="1"/>
</dbReference>
<evidence type="ECO:0000313" key="4">
    <source>
        <dbReference type="EMBL" id="AHG99262.1"/>
    </source>
</evidence>
<keyword evidence="2 3" id="KW-0143">Chaperone</keyword>
<keyword evidence="3" id="KW-0206">Cytoskeleton</keyword>
<comment type="similarity">
    <text evidence="1 3">Belongs to the TBCA family.</text>
</comment>
<accession>A0A067YRT9</accession>
<evidence type="ECO:0000256" key="2">
    <source>
        <dbReference type="ARBA" id="ARBA00023186"/>
    </source>
</evidence>
<dbReference type="InterPro" id="IPR036126">
    <property type="entry name" value="TBCA_sf"/>
</dbReference>
<keyword evidence="3" id="KW-0963">Cytoplasm</keyword>
<comment type="subcellular location">
    <subcellularLocation>
        <location evidence="3">Cytoplasm</location>
        <location evidence="3">Cytoskeleton</location>
    </subcellularLocation>
</comment>
<name>A0A067YRT9_EUPFO</name>
<dbReference type="GO" id="GO:0048487">
    <property type="term" value="F:beta-tubulin binding"/>
    <property type="evidence" value="ECO:0007669"/>
    <property type="project" value="InterPro"/>
</dbReference>
<evidence type="ECO:0000256" key="1">
    <source>
        <dbReference type="ARBA" id="ARBA00006806"/>
    </source>
</evidence>
<comment type="subunit">
    <text evidence="3">Supercomplex made of cofactors A to E. Cofactors A and D function by capturing and stabilizing tubulin in a quasi-native conformation. Cofactor E binds to the cofactor D-tubulin complex; interaction with cofactor C then causes the release of tubulin polypeptides that are committed to the native state.</text>
</comment>
<sequence length="114" mass="13097">MDKAIARSIKIKTGVLKRSVKDFTYFREEAKQLEEKVDKLKADEVDEYDINKQTQVMQESLDLLPDCKNKIESALEDLKGLVEDYEDTEEYKESDEGQNANGIIAEASEFIETI</sequence>
<evidence type="ECO:0000256" key="3">
    <source>
        <dbReference type="RuleBase" id="RU364030"/>
    </source>
</evidence>
<protein>
    <recommendedName>
        <fullName evidence="3">Tubulin-specific chaperone A</fullName>
    </recommendedName>
</protein>